<sequence length="231" mass="26347">MMKWPDIMRLLTDIRSILMLMCMFWVMPGQAREYVADKDYFELPDTVTGVPDVLSYFSFNCPHCYYFEMKSNINNFIVASLPNGTTFERYHASRIGASGRDLTRAWAVAVFLHKQTEMTPILFRAMQQSHSVQSETDLQKLFIDQGISVDKIKTLWNSTEITASVNRQDRLAEQLGLRFVPAFFVRGKYLVNNMALDTSTDESFEKDYAGVIQYLLNKKPAVAGNASGAHP</sequence>
<evidence type="ECO:0000256" key="1">
    <source>
        <dbReference type="ARBA" id="ARBA00005791"/>
    </source>
</evidence>
<feature type="domain" description="DSBA-like thioredoxin" evidence="6">
    <location>
        <begin position="53"/>
        <end position="199"/>
    </location>
</feature>
<dbReference type="InterPro" id="IPR023205">
    <property type="entry name" value="DsbA/DsbL"/>
</dbReference>
<dbReference type="Proteomes" id="UP001195624">
    <property type="component" value="Unassembled WGS sequence"/>
</dbReference>
<keyword evidence="8" id="KW-1185">Reference proteome</keyword>
<dbReference type="RefSeq" id="WP_052118539.1">
    <property type="nucleotide sequence ID" value="NZ_JAGGMQ010000002.1"/>
</dbReference>
<evidence type="ECO:0000256" key="4">
    <source>
        <dbReference type="ARBA" id="ARBA00023284"/>
    </source>
</evidence>
<evidence type="ECO:0000256" key="3">
    <source>
        <dbReference type="ARBA" id="ARBA00023157"/>
    </source>
</evidence>
<proteinExistence type="inferred from homology"/>
<dbReference type="PANTHER" id="PTHR35891">
    <property type="entry name" value="THIOL:DISULFIDE INTERCHANGE PROTEIN DSBA"/>
    <property type="match status" value="1"/>
</dbReference>
<dbReference type="SUPFAM" id="SSF52833">
    <property type="entry name" value="Thioredoxin-like"/>
    <property type="match status" value="1"/>
</dbReference>
<dbReference type="Pfam" id="PF01323">
    <property type="entry name" value="DSBA"/>
    <property type="match status" value="1"/>
</dbReference>
<dbReference type="InterPro" id="IPR050824">
    <property type="entry name" value="Thiol_disulfide_DsbA"/>
</dbReference>
<dbReference type="InterPro" id="IPR036249">
    <property type="entry name" value="Thioredoxin-like_sf"/>
</dbReference>
<dbReference type="CDD" id="cd03019">
    <property type="entry name" value="DsbA_DsbA"/>
    <property type="match status" value="1"/>
</dbReference>
<dbReference type="PANTHER" id="PTHR35891:SF2">
    <property type="entry name" value="THIOL:DISULFIDE INTERCHANGE PROTEIN DSBA"/>
    <property type="match status" value="1"/>
</dbReference>
<keyword evidence="3 5" id="KW-1015">Disulfide bond</keyword>
<keyword evidence="2" id="KW-0732">Signal</keyword>
<dbReference type="Gene3D" id="3.40.30.10">
    <property type="entry name" value="Glutaredoxin"/>
    <property type="match status" value="1"/>
</dbReference>
<comment type="similarity">
    <text evidence="1">Belongs to the thioredoxin family. DsbA subfamily.</text>
</comment>
<dbReference type="EMBL" id="JAGGMQ010000002">
    <property type="protein sequence ID" value="MBP2171645.1"/>
    <property type="molecule type" value="Genomic_DNA"/>
</dbReference>
<name>A0ABS4PG91_9GAMM</name>
<comment type="caution">
    <text evidence="7">The sequence shown here is derived from an EMBL/GenBank/DDBJ whole genome shotgun (WGS) entry which is preliminary data.</text>
</comment>
<evidence type="ECO:0000256" key="5">
    <source>
        <dbReference type="PIRNR" id="PIRNR001488"/>
    </source>
</evidence>
<keyword evidence="4" id="KW-0676">Redox-active center</keyword>
<comment type="subcellular location">
    <subcellularLocation>
        <location evidence="5">Periplasm</location>
    </subcellularLocation>
</comment>
<keyword evidence="5" id="KW-0574">Periplasm</keyword>
<dbReference type="PIRSF" id="PIRSF001488">
    <property type="entry name" value="Tdi_protein"/>
    <property type="match status" value="1"/>
</dbReference>
<dbReference type="InterPro" id="IPR001853">
    <property type="entry name" value="DSBA-like_thioredoxin_dom"/>
</dbReference>
<accession>A0ABS4PG91</accession>
<evidence type="ECO:0000259" key="6">
    <source>
        <dbReference type="Pfam" id="PF01323"/>
    </source>
</evidence>
<evidence type="ECO:0000313" key="7">
    <source>
        <dbReference type="EMBL" id="MBP2171645.1"/>
    </source>
</evidence>
<gene>
    <name evidence="7" type="ORF">J2125_004941</name>
</gene>
<organism evidence="7 8">
    <name type="scientific">Winslowiella toletana</name>
    <dbReference type="NCBI Taxonomy" id="92490"/>
    <lineage>
        <taxon>Bacteria</taxon>
        <taxon>Pseudomonadati</taxon>
        <taxon>Pseudomonadota</taxon>
        <taxon>Gammaproteobacteria</taxon>
        <taxon>Enterobacterales</taxon>
        <taxon>Erwiniaceae</taxon>
        <taxon>Winslowiella</taxon>
    </lineage>
</organism>
<evidence type="ECO:0000256" key="2">
    <source>
        <dbReference type="ARBA" id="ARBA00022729"/>
    </source>
</evidence>
<protein>
    <recommendedName>
        <fullName evidence="5">Thiol:disulfide interchange protein</fullName>
    </recommendedName>
</protein>
<reference evidence="7 8" key="1">
    <citation type="submission" date="2021-03" db="EMBL/GenBank/DDBJ databases">
        <authorList>
            <person name="D'Agostino P."/>
            <person name="Huntemann M."/>
            <person name="Clum A."/>
            <person name="Spunde A."/>
            <person name="Palaniappan K."/>
            <person name="Ritter S."/>
            <person name="Mikhailova N."/>
            <person name="Chen I.-M."/>
            <person name="Stamatis D."/>
            <person name="Reddy T."/>
            <person name="O'Malley R."/>
            <person name="Daum C."/>
            <person name="Shapiro N."/>
            <person name="Ivanova N."/>
            <person name="Kyrpides N."/>
            <person name="Woyke T."/>
        </authorList>
    </citation>
    <scope>NUCLEOTIDE SEQUENCE [LARGE SCALE GENOMIC DNA]</scope>
    <source>
        <strain evidence="7 8">WS4403</strain>
    </source>
</reference>
<evidence type="ECO:0000313" key="8">
    <source>
        <dbReference type="Proteomes" id="UP001195624"/>
    </source>
</evidence>
<reference evidence="8" key="2">
    <citation type="submission" date="2023-07" db="EMBL/GenBank/DDBJ databases">
        <title>Genome mining of underrepresented organisms for secondary metabolites.</title>
        <authorList>
            <person name="D'Agostino P.M."/>
        </authorList>
    </citation>
    <scope>NUCLEOTIDE SEQUENCE [LARGE SCALE GENOMIC DNA]</scope>
    <source>
        <strain evidence="8">WS4403</strain>
    </source>
</reference>